<dbReference type="AlphaFoldDB" id="A0A1S3ITS0"/>
<dbReference type="KEGG" id="lak:106167168"/>
<gene>
    <name evidence="5" type="primary">LOC106167168</name>
</gene>
<name>A0A1S3ITS0_LINAN</name>
<dbReference type="OMA" id="YGTYNIR"/>
<evidence type="ECO:0000313" key="5">
    <source>
        <dbReference type="RefSeq" id="XP_013401331.1"/>
    </source>
</evidence>
<keyword evidence="1 3" id="KW-0732">Signal</keyword>
<dbReference type="GeneID" id="106167168"/>
<evidence type="ECO:0000256" key="1">
    <source>
        <dbReference type="ARBA" id="ARBA00022729"/>
    </source>
</evidence>
<keyword evidence="4" id="KW-1185">Reference proteome</keyword>
<feature type="chain" id="PRO_5021188386" evidence="3">
    <location>
        <begin position="24"/>
        <end position="146"/>
    </location>
</feature>
<feature type="signal peptide" evidence="3">
    <location>
        <begin position="1"/>
        <end position="23"/>
    </location>
</feature>
<dbReference type="InParanoid" id="A0A1S3ITS0"/>
<dbReference type="Proteomes" id="UP000085678">
    <property type="component" value="Unplaced"/>
</dbReference>
<protein>
    <submittedName>
        <fullName evidence="5">Uncharacterized protein LOC106167168</fullName>
    </submittedName>
</protein>
<dbReference type="InterPro" id="IPR050975">
    <property type="entry name" value="Sleep_regulator"/>
</dbReference>
<dbReference type="InterPro" id="IPR031424">
    <property type="entry name" value="QVR-like"/>
</dbReference>
<proteinExistence type="predicted"/>
<evidence type="ECO:0000256" key="2">
    <source>
        <dbReference type="ARBA" id="ARBA00023180"/>
    </source>
</evidence>
<reference evidence="5" key="1">
    <citation type="submission" date="2025-08" db="UniProtKB">
        <authorList>
            <consortium name="RefSeq"/>
        </authorList>
    </citation>
    <scope>IDENTIFICATION</scope>
    <source>
        <tissue evidence="5">Gonads</tissue>
    </source>
</reference>
<dbReference type="PANTHER" id="PTHR33562:SF2">
    <property type="entry name" value="PROTEIN QUIVER"/>
    <property type="match status" value="1"/>
</dbReference>
<dbReference type="FunCoup" id="A0A1S3ITS0">
    <property type="interactions" value="217"/>
</dbReference>
<organism evidence="4 5">
    <name type="scientific">Lingula anatina</name>
    <name type="common">Brachiopod</name>
    <name type="synonym">Lingula unguis</name>
    <dbReference type="NCBI Taxonomy" id="7574"/>
    <lineage>
        <taxon>Eukaryota</taxon>
        <taxon>Metazoa</taxon>
        <taxon>Spiralia</taxon>
        <taxon>Lophotrochozoa</taxon>
        <taxon>Brachiopoda</taxon>
        <taxon>Linguliformea</taxon>
        <taxon>Lingulata</taxon>
        <taxon>Lingulida</taxon>
        <taxon>Linguloidea</taxon>
        <taxon>Lingulidae</taxon>
        <taxon>Lingula</taxon>
    </lineage>
</organism>
<evidence type="ECO:0000256" key="3">
    <source>
        <dbReference type="SAM" id="SignalP"/>
    </source>
</evidence>
<dbReference type="GO" id="GO:0032222">
    <property type="term" value="P:regulation of synaptic transmission, cholinergic"/>
    <property type="evidence" value="ECO:0007669"/>
    <property type="project" value="InterPro"/>
</dbReference>
<dbReference type="RefSeq" id="XP_013401331.1">
    <property type="nucleotide sequence ID" value="XM_013545877.2"/>
</dbReference>
<accession>A0A1S3ITS0</accession>
<dbReference type="OrthoDB" id="6110560at2759"/>
<sequence length="146" mass="16487">MKSVIVVSVFVFIVLLSLQGALGIRCFICNSLYDAGCADFFDNSTYPIQPCNVTDTMCRKMVQETYYDGHWDVRYIRSCAREGEVGADEGRWCKERSGTYRVKVKYCHCVNKDGCNTATTRRLSSSALLPLAFITLGYLQRTLFSS</sequence>
<keyword evidence="2" id="KW-0325">Glycoprotein</keyword>
<dbReference type="STRING" id="7574.A0A1S3ITS0"/>
<evidence type="ECO:0000313" key="4">
    <source>
        <dbReference type="Proteomes" id="UP000085678"/>
    </source>
</evidence>
<dbReference type="Pfam" id="PF17064">
    <property type="entry name" value="QVR"/>
    <property type="match status" value="1"/>
</dbReference>
<dbReference type="PANTHER" id="PTHR33562">
    <property type="entry name" value="ATILLA, ISOFORM B-RELATED-RELATED"/>
    <property type="match status" value="1"/>
</dbReference>
<dbReference type="GO" id="GO:0030431">
    <property type="term" value="P:sleep"/>
    <property type="evidence" value="ECO:0007669"/>
    <property type="project" value="InterPro"/>
</dbReference>